<feature type="compositionally biased region" description="Low complexity" evidence="4">
    <location>
        <begin position="356"/>
        <end position="385"/>
    </location>
</feature>
<evidence type="ECO:0000259" key="5">
    <source>
        <dbReference type="PROSITE" id="PS50600"/>
    </source>
</evidence>
<feature type="domain" description="Ubiquitin-like protease family profile" evidence="5">
    <location>
        <begin position="60"/>
        <end position="1127"/>
    </location>
</feature>
<dbReference type="PROSITE" id="PS50600">
    <property type="entry name" value="ULP_PROTEASE"/>
    <property type="match status" value="1"/>
</dbReference>
<keyword evidence="7" id="KW-1185">Reference proteome</keyword>
<name>A0A4S4LVP1_9APHY</name>
<accession>A0A4S4LVP1</accession>
<proteinExistence type="inferred from homology"/>
<feature type="region of interest" description="Disordered" evidence="4">
    <location>
        <begin position="470"/>
        <end position="494"/>
    </location>
</feature>
<dbReference type="GO" id="GO:0006508">
    <property type="term" value="P:proteolysis"/>
    <property type="evidence" value="ECO:0007669"/>
    <property type="project" value="UniProtKB-KW"/>
</dbReference>
<dbReference type="SUPFAM" id="SSF54001">
    <property type="entry name" value="Cysteine proteinases"/>
    <property type="match status" value="1"/>
</dbReference>
<gene>
    <name evidence="6" type="ORF">EUX98_g9272</name>
</gene>
<evidence type="ECO:0000256" key="1">
    <source>
        <dbReference type="ARBA" id="ARBA00005234"/>
    </source>
</evidence>
<feature type="compositionally biased region" description="Low complexity" evidence="4">
    <location>
        <begin position="393"/>
        <end position="415"/>
    </location>
</feature>
<dbReference type="EMBL" id="SGPM01000718">
    <property type="protein sequence ID" value="THH16626.1"/>
    <property type="molecule type" value="Genomic_DNA"/>
</dbReference>
<comment type="similarity">
    <text evidence="1">Belongs to the peptidase C48 family.</text>
</comment>
<dbReference type="Gene3D" id="3.40.395.10">
    <property type="entry name" value="Adenoviral Proteinase, Chain A"/>
    <property type="match status" value="1"/>
</dbReference>
<feature type="compositionally biased region" description="Acidic residues" evidence="4">
    <location>
        <begin position="1372"/>
        <end position="1386"/>
    </location>
</feature>
<dbReference type="InterPro" id="IPR003653">
    <property type="entry name" value="Peptidase_C48_C"/>
</dbReference>
<dbReference type="InterPro" id="IPR038765">
    <property type="entry name" value="Papain-like_cys_pep_sf"/>
</dbReference>
<dbReference type="Proteomes" id="UP000308730">
    <property type="component" value="Unassembled WGS sequence"/>
</dbReference>
<protein>
    <recommendedName>
        <fullName evidence="5">Ubiquitin-like protease family profile domain-containing protein</fullName>
    </recommendedName>
</protein>
<evidence type="ECO:0000256" key="4">
    <source>
        <dbReference type="SAM" id="MobiDB-lite"/>
    </source>
</evidence>
<dbReference type="GO" id="GO:0008234">
    <property type="term" value="F:cysteine-type peptidase activity"/>
    <property type="evidence" value="ECO:0007669"/>
    <property type="project" value="InterPro"/>
</dbReference>
<feature type="region of interest" description="Disordered" evidence="4">
    <location>
        <begin position="1371"/>
        <end position="1392"/>
    </location>
</feature>
<comment type="caution">
    <text evidence="6">The sequence shown here is derived from an EMBL/GenBank/DDBJ whole genome shotgun (WGS) entry which is preliminary data.</text>
</comment>
<dbReference type="OrthoDB" id="3268677at2759"/>
<keyword evidence="2" id="KW-0645">Protease</keyword>
<evidence type="ECO:0000256" key="3">
    <source>
        <dbReference type="ARBA" id="ARBA00022801"/>
    </source>
</evidence>
<evidence type="ECO:0000313" key="6">
    <source>
        <dbReference type="EMBL" id="THH16626.1"/>
    </source>
</evidence>
<feature type="region of interest" description="Disordered" evidence="4">
    <location>
        <begin position="345"/>
        <end position="439"/>
    </location>
</feature>
<keyword evidence="3" id="KW-0378">Hydrolase</keyword>
<feature type="region of interest" description="Disordered" evidence="4">
    <location>
        <begin position="1513"/>
        <end position="1549"/>
    </location>
</feature>
<sequence length="1789" mass="197638">MYALTYWKEMGRVIKKKAMWSSARDWLNTRAKTPAEIDATGEAYALMEALGWDVLVMAGVMETTPDAMTLLLSSRWLDDEVIAMLLTQLSQRASLRPSNLPVILIAPVNFVECIKSAALLKHGYGDKATTSLKHMKARILEQRAKRLYLVANINNVHWVALELDFEAGAIRYGDSLQVAKNAELPRKLIVALQQWTKAEFGRVFTDKGNLLPHGIQEDATSCGVCSINTIEHCVFGGPLFTPRTRNLLRLQYFNSLMRAQLNWLARPQEPNQAFLEAVPTDVDDSTNGPRNNTGTIGKEREQVADAKMALSFLLSSDDPGSAGQESCMSAHTDFDVLGVSSAISPESTQASDMSEMPTSPTPSFYMPSSPTTSSMNCSSPSIHSPCPSPPPYDHLSPSLRHSLSPSPRHSSPEPRQATPPSSPHATVPIPSSAPPPAKHGAHTLMAFWERQIQAPSRDIKRAHLEVAASDDEPPNDAEHVHHHEKPQTAVVGTSATSIASRKLVTAMREGSLQINPKKYAAYKDKIYALDPLAEISSGKQWTVWHSVCEKWYSVKEPYHTTRFKDHVGMCIKTAQAEANLQSTAGILATSGNKRRILDLGKRNRKMVEWMVPIETRAERSNAKTEATSKPEPDISIVAPVVPCPGISPAIDPRVTLYFKRPIAGGGGGRRVGDIAHELYKLPYKELTHGQKAKVNRAQVADHKWRNDRALLTVFSTTCLRRIPRVEGLDPHSHGLCPPCASLLRLRSFRKALNVKAPANENYKYANKQYLDETLDPKHSIFAQYAAGIVDGKFAGCEVLNDLITGMVELQHRNARGVGCQNFKYGQALMSFANTCAIMSPQLYRILATQFQLPSLRDLKRKQARVPKFPLSICERSFEIAKEYLARLGYSGPVAIACDDSKLLPSFRTYWDNSQQMHFLVGGIGEPMAVANVEELQDVLKNNKAGAKATKLRVWCMLPSVPGASTLVLAVKPIPNSLTAPVLTQWSDDILSGLVQHNIWPISYACDGTETERCVQRALIKRSPTILTYEIRHPFHSSPPIIIEIATRGGRPIVMVQDNKHGLKTGRNNNFTGAKTMVIGNSIVSFAYVRDIAFEHDSPLFNRDIEKLDRQDDNAACRLFSATVLEYLTKKHPEYVGQTIYLFIIGELVDAYQNRRITHSTRICMVLRARFFVEVWRAWLKLAGYKEKLHFISREFADIMHFLIDGLIGLIIVHRDHMDGRCIPLCPWLHASEMVEHIFAELRKLVSDFTCLDVLYAIPRIHVLIREVLKLSRNGTTSSSDPKATASGYAHTYFDTRDMDLRTLAIFPSDTEIEDIAKEAWAEMESLMDLAGICAADVMSDSTSKLSSTGRTVLPSVASWLNRDGVAPAMDVAESDSEDDYDADGDENASGGEESELAALERLIEQESRAGLRNRKDDERMTSLTCAAVAVAVDKDLISQGMLDPTDEELQKNATEDGQRLAEALQDAFQGLQLPNVNIPEEAVHAFDHSIDRLNFVDFSSLVATRRSHETWRAKHGVRVRGKNSANVQPDSTPSATGSGPVPRPESAKQAIAREMQSFLREQQDRGVSSGVGREIRWTGSVSAAAPVNGNSLNAALAAGQRAQTVSARRLKKFTEFFVPSPLDLSHAMVGTPSSSQLHSCPLQRGSYGLVIVDSQLMVCKVIALFSRGGGKTGVHSWYASLDNIGLLSYASVQIYEPSAGQPGKFRAIHRRSSTLQCYTFAHLPSDAFLRLLPGVQTLSQDQKILHLNRSSGIIYNTYAGDTQNINSAVTSLMKARRKGVKVGAQSDEE</sequence>
<reference evidence="6 7" key="1">
    <citation type="submission" date="2019-02" db="EMBL/GenBank/DDBJ databases">
        <title>Genome sequencing of the rare red list fungi Antrodiella citrinella (Flaviporus citrinellus).</title>
        <authorList>
            <person name="Buettner E."/>
            <person name="Kellner H."/>
        </authorList>
    </citation>
    <scope>NUCLEOTIDE SEQUENCE [LARGE SCALE GENOMIC DNA]</scope>
    <source>
        <strain evidence="6 7">DSM 108506</strain>
    </source>
</reference>
<evidence type="ECO:0000313" key="7">
    <source>
        <dbReference type="Proteomes" id="UP000308730"/>
    </source>
</evidence>
<dbReference type="GO" id="GO:0019783">
    <property type="term" value="F:ubiquitin-like protein peptidase activity"/>
    <property type="evidence" value="ECO:0007669"/>
    <property type="project" value="UniProtKB-ARBA"/>
</dbReference>
<evidence type="ECO:0000256" key="2">
    <source>
        <dbReference type="ARBA" id="ARBA00022670"/>
    </source>
</evidence>
<organism evidence="6 7">
    <name type="scientific">Antrodiella citrinella</name>
    <dbReference type="NCBI Taxonomy" id="2447956"/>
    <lineage>
        <taxon>Eukaryota</taxon>
        <taxon>Fungi</taxon>
        <taxon>Dikarya</taxon>
        <taxon>Basidiomycota</taxon>
        <taxon>Agaricomycotina</taxon>
        <taxon>Agaricomycetes</taxon>
        <taxon>Polyporales</taxon>
        <taxon>Steccherinaceae</taxon>
        <taxon>Antrodiella</taxon>
    </lineage>
</organism>
<feature type="compositionally biased region" description="Polar residues" evidence="4">
    <location>
        <begin position="1523"/>
        <end position="1537"/>
    </location>
</feature>